<evidence type="ECO:0000256" key="4">
    <source>
        <dbReference type="RuleBase" id="RU363019"/>
    </source>
</evidence>
<comment type="catalytic activity">
    <reaction evidence="4">
        <text>[protein]-peptidylproline (omega=180) = [protein]-peptidylproline (omega=0)</text>
        <dbReference type="Rhea" id="RHEA:16237"/>
        <dbReference type="Rhea" id="RHEA-COMP:10747"/>
        <dbReference type="Rhea" id="RHEA-COMP:10748"/>
        <dbReference type="ChEBI" id="CHEBI:83833"/>
        <dbReference type="ChEBI" id="CHEBI:83834"/>
        <dbReference type="EC" id="5.2.1.8"/>
    </reaction>
</comment>
<dbReference type="PROSITE" id="PS50072">
    <property type="entry name" value="CSA_PPIASE_2"/>
    <property type="match status" value="1"/>
</dbReference>
<dbReference type="InterPro" id="IPR044666">
    <property type="entry name" value="Cyclophilin_A-like"/>
</dbReference>
<dbReference type="EMBL" id="CP159307">
    <property type="protein sequence ID" value="XCH33164.1"/>
    <property type="molecule type" value="Genomic_DNA"/>
</dbReference>
<evidence type="ECO:0000256" key="3">
    <source>
        <dbReference type="ARBA" id="ARBA00023235"/>
    </source>
</evidence>
<keyword evidence="3 4" id="KW-0413">Isomerase</keyword>
<dbReference type="SUPFAM" id="SSF50891">
    <property type="entry name" value="Cyclophilin-like"/>
    <property type="match status" value="1"/>
</dbReference>
<dbReference type="PROSITE" id="PS51257">
    <property type="entry name" value="PROKAR_LIPOPROTEIN"/>
    <property type="match status" value="1"/>
</dbReference>
<feature type="signal peptide" evidence="4">
    <location>
        <begin position="1"/>
        <end position="21"/>
    </location>
</feature>
<gene>
    <name evidence="6" type="ORF">ABV300_08430</name>
</gene>
<sequence length="192" mass="20781">MNLYRKLLVVVPLLAILTVGGCGDPKPTYATIETNLGSFKIELFTKDAPKTVENFISLTEKGFYNQSADNKIIFHRIMKEFMVQTGDPAGTGAGGPGYTFADELPVKRSYEPGIVAMANRGPDTNGSQFFICTGAQAKNLDQNPAYTQFGIVVEGMDVVRAIASVPVVLTSTGELSKPVDPPYIIRITIEKT</sequence>
<dbReference type="Pfam" id="PF00160">
    <property type="entry name" value="Pro_isomerase"/>
    <property type="match status" value="1"/>
</dbReference>
<evidence type="ECO:0000256" key="2">
    <source>
        <dbReference type="ARBA" id="ARBA00023110"/>
    </source>
</evidence>
<dbReference type="PRINTS" id="PR00153">
    <property type="entry name" value="CSAPPISMRASE"/>
</dbReference>
<dbReference type="InterPro" id="IPR002130">
    <property type="entry name" value="Cyclophilin-type_PPIase_dom"/>
</dbReference>
<keyword evidence="4" id="KW-0732">Signal</keyword>
<reference evidence="6" key="1">
    <citation type="submission" date="2024-06" db="EMBL/GenBank/DDBJ databases">
        <title>A Novel Isolate, Dehalogenimonas sp. Strain 4OHTPN, Dechlorinates Aromatic 4 Hydroxy chlorothalonil by a Novel Reductive Dehalogenase.</title>
        <authorList>
            <person name="Liu G."/>
        </authorList>
    </citation>
    <scope>NUCLEOTIDE SEQUENCE</scope>
    <source>
        <strain evidence="6">4OHTPN</strain>
    </source>
</reference>
<feature type="chain" id="PRO_5043089739" description="Peptidyl-prolyl cis-trans isomerase" evidence="4">
    <location>
        <begin position="22"/>
        <end position="192"/>
    </location>
</feature>
<comment type="function">
    <text evidence="1 4">PPIases accelerate the folding of proteins. It catalyzes the cis-trans isomerization of proline imidic peptide bonds in oligopeptides.</text>
</comment>
<dbReference type="AlphaFoldDB" id="A0AAU8G8C8"/>
<evidence type="ECO:0000259" key="5">
    <source>
        <dbReference type="PROSITE" id="PS50072"/>
    </source>
</evidence>
<comment type="similarity">
    <text evidence="4">Belongs to the cyclophilin-type PPIase family.</text>
</comment>
<dbReference type="CDD" id="cd00317">
    <property type="entry name" value="cyclophilin"/>
    <property type="match status" value="1"/>
</dbReference>
<dbReference type="Gene3D" id="2.40.100.10">
    <property type="entry name" value="Cyclophilin-like"/>
    <property type="match status" value="1"/>
</dbReference>
<dbReference type="InterPro" id="IPR029000">
    <property type="entry name" value="Cyclophilin-like_dom_sf"/>
</dbReference>
<evidence type="ECO:0000313" key="6">
    <source>
        <dbReference type="EMBL" id="XCH33164.1"/>
    </source>
</evidence>
<feature type="domain" description="PPIase cyclophilin-type" evidence="5">
    <location>
        <begin position="33"/>
        <end position="189"/>
    </location>
</feature>
<keyword evidence="2 4" id="KW-0697">Rotamase</keyword>
<dbReference type="PANTHER" id="PTHR45625:SF4">
    <property type="entry name" value="PEPTIDYLPROLYL ISOMERASE DOMAIN AND WD REPEAT-CONTAINING PROTEIN 1"/>
    <property type="match status" value="1"/>
</dbReference>
<accession>A0AAU8G8C8</accession>
<evidence type="ECO:0000256" key="1">
    <source>
        <dbReference type="ARBA" id="ARBA00002388"/>
    </source>
</evidence>
<organism evidence="6">
    <name type="scientific">Dehalogenimonas sp. 4OHTPN</name>
    <dbReference type="NCBI Taxonomy" id="3166643"/>
    <lineage>
        <taxon>Bacteria</taxon>
        <taxon>Bacillati</taxon>
        <taxon>Chloroflexota</taxon>
        <taxon>Dehalococcoidia</taxon>
        <taxon>Dehalococcoidales</taxon>
        <taxon>Dehalococcoidaceae</taxon>
        <taxon>Dehalogenimonas</taxon>
    </lineage>
</organism>
<dbReference type="EC" id="5.2.1.8" evidence="4"/>
<dbReference type="PANTHER" id="PTHR45625">
    <property type="entry name" value="PEPTIDYL-PROLYL CIS-TRANS ISOMERASE-RELATED"/>
    <property type="match status" value="1"/>
</dbReference>
<dbReference type="GO" id="GO:0003755">
    <property type="term" value="F:peptidyl-prolyl cis-trans isomerase activity"/>
    <property type="evidence" value="ECO:0007669"/>
    <property type="project" value="UniProtKB-UniRule"/>
</dbReference>
<name>A0AAU8G8C8_9CHLR</name>
<proteinExistence type="inferred from homology"/>
<dbReference type="RefSeq" id="WP_353714411.1">
    <property type="nucleotide sequence ID" value="NZ_CP159307.1"/>
</dbReference>
<protein>
    <recommendedName>
        <fullName evidence="4">Peptidyl-prolyl cis-trans isomerase</fullName>
        <shortName evidence="4">PPIase</shortName>
        <ecNumber evidence="4">5.2.1.8</ecNumber>
    </recommendedName>
</protein>